<gene>
    <name evidence="2" type="ORF">A3F27_02940</name>
</gene>
<feature type="transmembrane region" description="Helical" evidence="1">
    <location>
        <begin position="20"/>
        <end position="42"/>
    </location>
</feature>
<evidence type="ECO:0000313" key="3">
    <source>
        <dbReference type="Proteomes" id="UP000176689"/>
    </source>
</evidence>
<keyword evidence="1" id="KW-1133">Transmembrane helix</keyword>
<organism evidence="2 3">
    <name type="scientific">Candidatus Kaiserbacteria bacterium RIFCSPHIGHO2_12_FULL_53_13</name>
    <dbReference type="NCBI Taxonomy" id="1798502"/>
    <lineage>
        <taxon>Bacteria</taxon>
        <taxon>Candidatus Kaiseribacteriota</taxon>
    </lineage>
</organism>
<proteinExistence type="predicted"/>
<dbReference type="Proteomes" id="UP000176689">
    <property type="component" value="Unassembled WGS sequence"/>
</dbReference>
<evidence type="ECO:0000313" key="2">
    <source>
        <dbReference type="EMBL" id="OGG70568.1"/>
    </source>
</evidence>
<comment type="caution">
    <text evidence="2">The sequence shown here is derived from an EMBL/GenBank/DDBJ whole genome shotgun (WGS) entry which is preliminary data.</text>
</comment>
<sequence length="111" mass="12186">MNVAGELIGRLVKYIINPAILLIFTAGFLLFLWGLVVFIFKLEEGGDHKEGKNHMLYGLIGMLVMVSVGGIIAILSNTFDLRVDPKSGTYNPDLSRMDNVLPAANFFGSVR</sequence>
<dbReference type="AlphaFoldDB" id="A0A1F6EA68"/>
<name>A0A1F6EA68_9BACT</name>
<reference evidence="2 3" key="1">
    <citation type="journal article" date="2016" name="Nat. Commun.">
        <title>Thousands of microbial genomes shed light on interconnected biogeochemical processes in an aquifer system.</title>
        <authorList>
            <person name="Anantharaman K."/>
            <person name="Brown C.T."/>
            <person name="Hug L.A."/>
            <person name="Sharon I."/>
            <person name="Castelle C.J."/>
            <person name="Probst A.J."/>
            <person name="Thomas B.C."/>
            <person name="Singh A."/>
            <person name="Wilkins M.J."/>
            <person name="Karaoz U."/>
            <person name="Brodie E.L."/>
            <person name="Williams K.H."/>
            <person name="Hubbard S.S."/>
            <person name="Banfield J.F."/>
        </authorList>
    </citation>
    <scope>NUCLEOTIDE SEQUENCE [LARGE SCALE GENOMIC DNA]</scope>
</reference>
<accession>A0A1F6EA68</accession>
<feature type="transmembrane region" description="Helical" evidence="1">
    <location>
        <begin position="54"/>
        <end position="75"/>
    </location>
</feature>
<protein>
    <submittedName>
        <fullName evidence="2">Uncharacterized protein</fullName>
    </submittedName>
</protein>
<keyword evidence="1" id="KW-0812">Transmembrane</keyword>
<keyword evidence="1" id="KW-0472">Membrane</keyword>
<evidence type="ECO:0000256" key="1">
    <source>
        <dbReference type="SAM" id="Phobius"/>
    </source>
</evidence>
<dbReference type="EMBL" id="MFLP01000022">
    <property type="protein sequence ID" value="OGG70568.1"/>
    <property type="molecule type" value="Genomic_DNA"/>
</dbReference>